<proteinExistence type="predicted"/>
<dbReference type="Proteomes" id="UP000253517">
    <property type="component" value="Unassembled WGS sequence"/>
</dbReference>
<dbReference type="SUPFAM" id="SSF54631">
    <property type="entry name" value="CBS-domain pair"/>
    <property type="match status" value="1"/>
</dbReference>
<dbReference type="AlphaFoldDB" id="A0A369A1P7"/>
<name>A0A369A1P7_9FLAO</name>
<evidence type="ECO:0000313" key="3">
    <source>
        <dbReference type="Proteomes" id="UP000253517"/>
    </source>
</evidence>
<dbReference type="Gene3D" id="3.10.580.10">
    <property type="entry name" value="CBS-domain"/>
    <property type="match status" value="1"/>
</dbReference>
<dbReference type="InterPro" id="IPR046342">
    <property type="entry name" value="CBS_dom_sf"/>
</dbReference>
<gene>
    <name evidence="2" type="ORF">DES35_104118</name>
</gene>
<keyword evidence="3" id="KW-1185">Reference proteome</keyword>
<protein>
    <submittedName>
        <fullName evidence="2">CBS domain-containing protein</fullName>
    </submittedName>
</protein>
<evidence type="ECO:0000313" key="2">
    <source>
        <dbReference type="EMBL" id="RCX02358.1"/>
    </source>
</evidence>
<accession>A0A369A1P7</accession>
<dbReference type="InterPro" id="IPR000644">
    <property type="entry name" value="CBS_dom"/>
</dbReference>
<organism evidence="2 3">
    <name type="scientific">Schleiferia thermophila</name>
    <dbReference type="NCBI Taxonomy" id="884107"/>
    <lineage>
        <taxon>Bacteria</taxon>
        <taxon>Pseudomonadati</taxon>
        <taxon>Bacteroidota</taxon>
        <taxon>Flavobacteriia</taxon>
        <taxon>Flavobacteriales</taxon>
        <taxon>Schleiferiaceae</taxon>
        <taxon>Schleiferia</taxon>
    </lineage>
</organism>
<evidence type="ECO:0000259" key="1">
    <source>
        <dbReference type="Pfam" id="PF00571"/>
    </source>
</evidence>
<sequence>MDVDNDYKFVLIMTGENYISLSLAPLHAGDTISFAIDEMIHQGTRSLPLLSDGQLIGILRLEDLENLSEDYLSLGDLPPHLIKPGFIYVDSHELDIIASFGIYKCDVLPVLDREKQYQGAVLAYDVLTTFGQSLSFKMPGGILVLEIPSSDYQLSQIAQIAESGEARILSLYLNEIPDSQRILITLKLNRENLDGIIQTFERYNYEVKAIFGESQSIIDLKHRYELLMKWINI</sequence>
<dbReference type="EMBL" id="QPJS01000004">
    <property type="protein sequence ID" value="RCX02358.1"/>
    <property type="molecule type" value="Genomic_DNA"/>
</dbReference>
<reference evidence="2 3" key="1">
    <citation type="submission" date="2018-07" db="EMBL/GenBank/DDBJ databases">
        <title>Genomic Encyclopedia of Type Strains, Phase IV (KMG-IV): sequencing the most valuable type-strain genomes for metagenomic binning, comparative biology and taxonomic classification.</title>
        <authorList>
            <person name="Goeker M."/>
        </authorList>
    </citation>
    <scope>NUCLEOTIDE SEQUENCE [LARGE SCALE GENOMIC DNA]</scope>
    <source>
        <strain evidence="2 3">DSM 21410</strain>
    </source>
</reference>
<dbReference type="Pfam" id="PF00571">
    <property type="entry name" value="CBS"/>
    <property type="match status" value="1"/>
</dbReference>
<feature type="domain" description="CBS" evidence="1">
    <location>
        <begin position="26"/>
        <end position="64"/>
    </location>
</feature>
<comment type="caution">
    <text evidence="2">The sequence shown here is derived from an EMBL/GenBank/DDBJ whole genome shotgun (WGS) entry which is preliminary data.</text>
</comment>